<gene>
    <name evidence="5" type="ORF">C8Q69DRAFT_464660</name>
</gene>
<evidence type="ECO:0000313" key="5">
    <source>
        <dbReference type="EMBL" id="RWQ96274.1"/>
    </source>
</evidence>
<evidence type="ECO:0000313" key="6">
    <source>
        <dbReference type="Proteomes" id="UP000283841"/>
    </source>
</evidence>
<proteinExistence type="predicted"/>
<sequence length="615" mass="68293">MSQTVYPVAIIGGGPVGLATSISLSSRDIPHVLFERYYSTSIHPKAVGLNQRSVEFFRSLGIEEDVKRIRAPADSFRSTAWYTSLGPDGRQIFKRNECGGGRYAEEYKRASPCDYTILPQIRLEPILHKRAKELNPEGIINGATVVGIEEGNDAVKLRVRYGRNQIDGGDDEGKEESVEARYVVAADGGKMAAEALGIKMEGERDIVDMVSAHIRAPISRYHPDPDVLISWFIDPSLGGSISTGFLYHVGPYPMEPNTEEWMFACALNPSDPQKFGTEDMIKRIHRTLKIPKLEIELKSVSHWFVNSIVAERFRSRGGRVFLAGDTAHRIPPWGALGLNTGLQDVQNLAWKLAMAVKTSKSEEGKYDALLNSYEEERRPIALRVAHSSLTNLRNHSLVMDRALGILPDAAPEDNIKSVAAFLDKADPGGDKLRDAVEKAQEILDTEFHAPGAEIGWFYPSLDIYGEGAKSHHGGQTTERGDMVVTEYFPSALPGHHVPHAWLKRGAKQISTWDLLDTEKCVLISMAEEPWTELHSDLVKIETIEPTADLDMDRDWFRLCGIDSSGAVLVRPDGIVLWRCKDAGNVSEIASSEIFDDLIRHLLKLPARERHEASSI</sequence>
<keyword evidence="6" id="KW-1185">Reference proteome</keyword>
<dbReference type="PANTHER" id="PTHR43004:SF8">
    <property type="entry name" value="FAD-BINDING DOMAIN-CONTAINING PROTEIN-RELATED"/>
    <property type="match status" value="1"/>
</dbReference>
<keyword evidence="5" id="KW-0503">Monooxygenase</keyword>
<dbReference type="EMBL" id="RCNU01000004">
    <property type="protein sequence ID" value="RWQ96274.1"/>
    <property type="molecule type" value="Genomic_DNA"/>
</dbReference>
<dbReference type="SUPFAM" id="SSF51905">
    <property type="entry name" value="FAD/NAD(P)-binding domain"/>
    <property type="match status" value="1"/>
</dbReference>
<dbReference type="GO" id="GO:0016709">
    <property type="term" value="F:oxidoreductase activity, acting on paired donors, with incorporation or reduction of molecular oxygen, NAD(P)H as one donor, and incorporation of one atom of oxygen"/>
    <property type="evidence" value="ECO:0007669"/>
    <property type="project" value="UniProtKB-ARBA"/>
</dbReference>
<evidence type="ECO:0000256" key="3">
    <source>
        <dbReference type="ARBA" id="ARBA00023002"/>
    </source>
</evidence>
<dbReference type="Gene3D" id="3.50.50.60">
    <property type="entry name" value="FAD/NAD(P)-binding domain"/>
    <property type="match status" value="1"/>
</dbReference>
<keyword evidence="1" id="KW-0285">Flavoprotein</keyword>
<dbReference type="OrthoDB" id="2690153at2759"/>
<dbReference type="PRINTS" id="PR00420">
    <property type="entry name" value="RNGMNOXGNASE"/>
</dbReference>
<evidence type="ECO:0000256" key="2">
    <source>
        <dbReference type="ARBA" id="ARBA00022827"/>
    </source>
</evidence>
<reference evidence="5 6" key="1">
    <citation type="journal article" date="2018" name="Front. Microbiol.">
        <title>Genomic and genetic insights into a cosmopolitan fungus, Paecilomyces variotii (Eurotiales).</title>
        <authorList>
            <person name="Urquhart A.S."/>
            <person name="Mondo S.J."/>
            <person name="Makela M.R."/>
            <person name="Hane J.K."/>
            <person name="Wiebenga A."/>
            <person name="He G."/>
            <person name="Mihaltcheva S."/>
            <person name="Pangilinan J."/>
            <person name="Lipzen A."/>
            <person name="Barry K."/>
            <person name="de Vries R.P."/>
            <person name="Grigoriev I.V."/>
            <person name="Idnurm A."/>
        </authorList>
    </citation>
    <scope>NUCLEOTIDE SEQUENCE [LARGE SCALE GENOMIC DNA]</scope>
    <source>
        <strain evidence="5 6">CBS 101075</strain>
    </source>
</reference>
<dbReference type="InterPro" id="IPR002938">
    <property type="entry name" value="FAD-bd"/>
</dbReference>
<dbReference type="Proteomes" id="UP000283841">
    <property type="component" value="Unassembled WGS sequence"/>
</dbReference>
<dbReference type="GeneID" id="39599715"/>
<name>A0A443HX03_BYSSP</name>
<dbReference type="Gene3D" id="3.40.30.120">
    <property type="match status" value="1"/>
</dbReference>
<dbReference type="PANTHER" id="PTHR43004">
    <property type="entry name" value="TRK SYSTEM POTASSIUM UPTAKE PROTEIN"/>
    <property type="match status" value="1"/>
</dbReference>
<dbReference type="VEuPathDB" id="FungiDB:C8Q69DRAFT_464660"/>
<dbReference type="InterPro" id="IPR036188">
    <property type="entry name" value="FAD/NAD-bd_sf"/>
</dbReference>
<comment type="caution">
    <text evidence="5">The sequence shown here is derived from an EMBL/GenBank/DDBJ whole genome shotgun (WGS) entry which is preliminary data.</text>
</comment>
<dbReference type="AlphaFoldDB" id="A0A443HX03"/>
<evidence type="ECO:0000259" key="4">
    <source>
        <dbReference type="Pfam" id="PF01494"/>
    </source>
</evidence>
<dbReference type="GO" id="GO:0071949">
    <property type="term" value="F:FAD binding"/>
    <property type="evidence" value="ECO:0007669"/>
    <property type="project" value="InterPro"/>
</dbReference>
<dbReference type="RefSeq" id="XP_028485919.1">
    <property type="nucleotide sequence ID" value="XM_028630438.1"/>
</dbReference>
<accession>A0A443HX03</accession>
<dbReference type="Pfam" id="PF01494">
    <property type="entry name" value="FAD_binding_3"/>
    <property type="match status" value="1"/>
</dbReference>
<feature type="domain" description="FAD-binding" evidence="4">
    <location>
        <begin position="7"/>
        <end position="386"/>
    </location>
</feature>
<keyword evidence="3" id="KW-0560">Oxidoreductase</keyword>
<dbReference type="Gene3D" id="3.30.9.10">
    <property type="entry name" value="D-Amino Acid Oxidase, subunit A, domain 2"/>
    <property type="match status" value="1"/>
</dbReference>
<dbReference type="Pfam" id="PF21274">
    <property type="entry name" value="Rng_hyd_C"/>
    <property type="match status" value="1"/>
</dbReference>
<dbReference type="STRING" id="264951.A0A443HX03"/>
<keyword evidence="2" id="KW-0274">FAD</keyword>
<evidence type="ECO:0000256" key="1">
    <source>
        <dbReference type="ARBA" id="ARBA00022630"/>
    </source>
</evidence>
<organism evidence="5 6">
    <name type="scientific">Byssochlamys spectabilis</name>
    <name type="common">Paecilomyces variotii</name>
    <dbReference type="NCBI Taxonomy" id="264951"/>
    <lineage>
        <taxon>Eukaryota</taxon>
        <taxon>Fungi</taxon>
        <taxon>Dikarya</taxon>
        <taxon>Ascomycota</taxon>
        <taxon>Pezizomycotina</taxon>
        <taxon>Eurotiomycetes</taxon>
        <taxon>Eurotiomycetidae</taxon>
        <taxon>Eurotiales</taxon>
        <taxon>Thermoascaceae</taxon>
        <taxon>Paecilomyces</taxon>
    </lineage>
</organism>
<protein>
    <submittedName>
        <fullName evidence="5">2,4-dichlorophenol 6-monooxygenase</fullName>
    </submittedName>
</protein>
<dbReference type="InterPro" id="IPR050641">
    <property type="entry name" value="RIFMO-like"/>
</dbReference>